<feature type="transmembrane region" description="Helical" evidence="11">
    <location>
        <begin position="112"/>
        <end position="132"/>
    </location>
</feature>
<dbReference type="Pfam" id="PF05231">
    <property type="entry name" value="MASE1"/>
    <property type="match status" value="1"/>
</dbReference>
<feature type="transmembrane region" description="Helical" evidence="11">
    <location>
        <begin position="6"/>
        <end position="26"/>
    </location>
</feature>
<dbReference type="InterPro" id="IPR005467">
    <property type="entry name" value="His_kinase_dom"/>
</dbReference>
<keyword evidence="8" id="KW-0902">Two-component regulatory system</keyword>
<reference evidence="13 14" key="1">
    <citation type="submission" date="2018-12" db="EMBL/GenBank/DDBJ databases">
        <authorList>
            <consortium name="Pathogen Informatics"/>
        </authorList>
    </citation>
    <scope>NUCLEOTIDE SEQUENCE [LARGE SCALE GENOMIC DNA]</scope>
    <source>
        <strain evidence="13 14">NCTC11466</strain>
    </source>
</reference>
<name>A0A3S5DPG5_9ENTR</name>
<protein>
    <submittedName>
        <fullName evidence="13">Oxygen sensor histidine kinase nreB</fullName>
        <ecNumber evidence="13">2.7.13.3</ecNumber>
    </submittedName>
</protein>
<keyword evidence="5 11" id="KW-0812">Transmembrane</keyword>
<keyword evidence="6 13" id="KW-0418">Kinase</keyword>
<dbReference type="OrthoDB" id="9797605at2"/>
<dbReference type="Pfam" id="PF02518">
    <property type="entry name" value="HATPase_c"/>
    <property type="match status" value="1"/>
</dbReference>
<evidence type="ECO:0000256" key="5">
    <source>
        <dbReference type="ARBA" id="ARBA00022692"/>
    </source>
</evidence>
<dbReference type="AlphaFoldDB" id="A0A3S5DPG5"/>
<feature type="coiled-coil region" evidence="10">
    <location>
        <begin position="273"/>
        <end position="300"/>
    </location>
</feature>
<gene>
    <name evidence="13" type="primary">nreB_1</name>
    <name evidence="13" type="ORF">NCTC11466_00411</name>
</gene>
<dbReference type="EMBL" id="LR134201">
    <property type="protein sequence ID" value="VEB95305.1"/>
    <property type="molecule type" value="Genomic_DNA"/>
</dbReference>
<evidence type="ECO:0000256" key="8">
    <source>
        <dbReference type="ARBA" id="ARBA00023012"/>
    </source>
</evidence>
<evidence type="ECO:0000256" key="2">
    <source>
        <dbReference type="ARBA" id="ARBA00022475"/>
    </source>
</evidence>
<evidence type="ECO:0000313" key="13">
    <source>
        <dbReference type="EMBL" id="VEB95305.1"/>
    </source>
</evidence>
<dbReference type="InterPro" id="IPR036890">
    <property type="entry name" value="HATPase_C_sf"/>
</dbReference>
<comment type="subcellular location">
    <subcellularLocation>
        <location evidence="1">Cell membrane</location>
        <topology evidence="1">Multi-pass membrane protein</topology>
    </subcellularLocation>
</comment>
<dbReference type="InterPro" id="IPR007895">
    <property type="entry name" value="MASE1"/>
</dbReference>
<organism evidence="13 14">
    <name type="scientific">Cedecea lapagei</name>
    <dbReference type="NCBI Taxonomy" id="158823"/>
    <lineage>
        <taxon>Bacteria</taxon>
        <taxon>Pseudomonadati</taxon>
        <taxon>Pseudomonadota</taxon>
        <taxon>Gammaproteobacteria</taxon>
        <taxon>Enterobacterales</taxon>
        <taxon>Enterobacteriaceae</taxon>
        <taxon>Cedecea</taxon>
    </lineage>
</organism>
<dbReference type="Gene3D" id="1.20.5.1930">
    <property type="match status" value="1"/>
</dbReference>
<dbReference type="InterPro" id="IPR050482">
    <property type="entry name" value="Sensor_HK_TwoCompSys"/>
</dbReference>
<feature type="transmembrane region" description="Helical" evidence="11">
    <location>
        <begin position="79"/>
        <end position="100"/>
    </location>
</feature>
<sequence length="500" mass="55819">MRHFFSRLIAVIACFFIFSAGWFCLWSISLHLVERPELAVLLFPFGLRLGLMLQCPRGYWPVLLGAEWLMLAWLAQEVALAHLPLLMAGGVLTLLPVALISRYRHQRDWRTLLRQGAALIAAALLQSLPWLGLGHESLNALLLTLTGGLTLAPICLVIWHYLTSTVWQPLGPALVSQPVNWRGRHLIWYLLLFAVSLWLQLGLPAELSRFTPFCLALPIIALAWHYGWQGALIATLMNAIALIASQTWHDHPVDLLLSLLAQSLTGLLLGAGIQRLRELNQSLQTELARNRRLAERLLETEESVRREVARELHDDIGQTITAIRTQAGIVQRQAPENDGVKRSGAHIEQLSLGVYDSVRRLLGRLRPRQLDDLSLEQAVRSLLREMELESRGIVSHLEWKIDEPLLSEGQRVTLFRVCQEGLNNIVKHASASAVTLQGWQQEERLMLVIEDDGSGLPPGSGQQGFGLTGMRERVTALGGTLTISCTHGTRVSVSLPLRYV</sequence>
<evidence type="ECO:0000256" key="6">
    <source>
        <dbReference type="ARBA" id="ARBA00022777"/>
    </source>
</evidence>
<evidence type="ECO:0000256" key="10">
    <source>
        <dbReference type="SAM" id="Coils"/>
    </source>
</evidence>
<dbReference type="PANTHER" id="PTHR24421:SF58">
    <property type="entry name" value="SIGNAL TRANSDUCTION HISTIDINE-PROTEIN KINASE_PHOSPHATASE UHPB"/>
    <property type="match status" value="1"/>
</dbReference>
<dbReference type="InterPro" id="IPR003594">
    <property type="entry name" value="HATPase_dom"/>
</dbReference>
<keyword evidence="2" id="KW-1003">Cell membrane</keyword>
<keyword evidence="3" id="KW-0597">Phosphoprotein</keyword>
<evidence type="ECO:0000313" key="14">
    <source>
        <dbReference type="Proteomes" id="UP000274122"/>
    </source>
</evidence>
<dbReference type="NCBIfam" id="NF008649">
    <property type="entry name" value="PRK11644.1"/>
    <property type="match status" value="1"/>
</dbReference>
<dbReference type="CDD" id="cd16917">
    <property type="entry name" value="HATPase_UhpB-NarQ-NarX-like"/>
    <property type="match status" value="1"/>
</dbReference>
<evidence type="ECO:0000256" key="3">
    <source>
        <dbReference type="ARBA" id="ARBA00022553"/>
    </source>
</evidence>
<evidence type="ECO:0000256" key="7">
    <source>
        <dbReference type="ARBA" id="ARBA00022989"/>
    </source>
</evidence>
<evidence type="ECO:0000256" key="11">
    <source>
        <dbReference type="SAM" id="Phobius"/>
    </source>
</evidence>
<keyword evidence="4 13" id="KW-0808">Transferase</keyword>
<dbReference type="Pfam" id="PF07730">
    <property type="entry name" value="HisKA_3"/>
    <property type="match status" value="1"/>
</dbReference>
<keyword evidence="14" id="KW-1185">Reference proteome</keyword>
<feature type="transmembrane region" description="Helical" evidence="11">
    <location>
        <begin position="255"/>
        <end position="273"/>
    </location>
</feature>
<proteinExistence type="predicted"/>
<dbReference type="PANTHER" id="PTHR24421">
    <property type="entry name" value="NITRATE/NITRITE SENSOR PROTEIN NARX-RELATED"/>
    <property type="match status" value="1"/>
</dbReference>
<feature type="transmembrane region" description="Helical" evidence="11">
    <location>
        <begin position="231"/>
        <end position="249"/>
    </location>
</feature>
<dbReference type="GO" id="GO:0000155">
    <property type="term" value="F:phosphorelay sensor kinase activity"/>
    <property type="evidence" value="ECO:0007669"/>
    <property type="project" value="InterPro"/>
</dbReference>
<feature type="transmembrane region" description="Helical" evidence="11">
    <location>
        <begin position="183"/>
        <end position="201"/>
    </location>
</feature>
<feature type="transmembrane region" description="Helical" evidence="11">
    <location>
        <begin position="138"/>
        <end position="162"/>
    </location>
</feature>
<evidence type="ECO:0000256" key="9">
    <source>
        <dbReference type="ARBA" id="ARBA00023136"/>
    </source>
</evidence>
<dbReference type="GO" id="GO:0005886">
    <property type="term" value="C:plasma membrane"/>
    <property type="evidence" value="ECO:0007669"/>
    <property type="project" value="UniProtKB-SubCell"/>
</dbReference>
<dbReference type="GO" id="GO:0046983">
    <property type="term" value="F:protein dimerization activity"/>
    <property type="evidence" value="ECO:0007669"/>
    <property type="project" value="InterPro"/>
</dbReference>
<evidence type="ECO:0000256" key="1">
    <source>
        <dbReference type="ARBA" id="ARBA00004651"/>
    </source>
</evidence>
<dbReference type="InterPro" id="IPR011712">
    <property type="entry name" value="Sig_transdc_His_kin_sub3_dim/P"/>
</dbReference>
<evidence type="ECO:0000259" key="12">
    <source>
        <dbReference type="PROSITE" id="PS50109"/>
    </source>
</evidence>
<dbReference type="EC" id="2.7.13.3" evidence="13"/>
<feature type="domain" description="Histidine kinase" evidence="12">
    <location>
        <begin position="311"/>
        <end position="499"/>
    </location>
</feature>
<dbReference type="Gene3D" id="3.30.565.10">
    <property type="entry name" value="Histidine kinase-like ATPase, C-terminal domain"/>
    <property type="match status" value="1"/>
</dbReference>
<dbReference type="SMART" id="SM00387">
    <property type="entry name" value="HATPase_c"/>
    <property type="match status" value="1"/>
</dbReference>
<keyword evidence="10" id="KW-0175">Coiled coil</keyword>
<dbReference type="PROSITE" id="PS50109">
    <property type="entry name" value="HIS_KIN"/>
    <property type="match status" value="1"/>
</dbReference>
<evidence type="ECO:0000256" key="4">
    <source>
        <dbReference type="ARBA" id="ARBA00022679"/>
    </source>
</evidence>
<dbReference type="RefSeq" id="WP_126354432.1">
    <property type="nucleotide sequence ID" value="NZ_LR134201.1"/>
</dbReference>
<accession>A0A3S5DPG5</accession>
<keyword evidence="7 11" id="KW-1133">Transmembrane helix</keyword>
<dbReference type="SUPFAM" id="SSF55874">
    <property type="entry name" value="ATPase domain of HSP90 chaperone/DNA topoisomerase II/histidine kinase"/>
    <property type="match status" value="1"/>
</dbReference>
<keyword evidence="9 11" id="KW-0472">Membrane</keyword>
<dbReference type="KEGG" id="clap:NCTC11466_00411"/>
<dbReference type="Proteomes" id="UP000274122">
    <property type="component" value="Chromosome"/>
</dbReference>